<keyword evidence="11" id="KW-1185">Reference proteome</keyword>
<dbReference type="PROSITE" id="PS50262">
    <property type="entry name" value="G_PROTEIN_RECEP_F1_2"/>
    <property type="match status" value="1"/>
</dbReference>
<dbReference type="EMBL" id="JAHRIP010077287">
    <property type="protein sequence ID" value="MEQ2311670.1"/>
    <property type="molecule type" value="Genomic_DNA"/>
</dbReference>
<evidence type="ECO:0000256" key="7">
    <source>
        <dbReference type="ARBA" id="ARBA00023224"/>
    </source>
</evidence>
<keyword evidence="2 8" id="KW-0812">Transmembrane</keyword>
<dbReference type="InterPro" id="IPR000276">
    <property type="entry name" value="GPCR_Rhodpsn"/>
</dbReference>
<feature type="transmembrane region" description="Helical" evidence="8">
    <location>
        <begin position="224"/>
        <end position="241"/>
    </location>
</feature>
<name>A0ABV1A0E8_9TELE</name>
<keyword evidence="7" id="KW-0807">Transducer</keyword>
<dbReference type="Pfam" id="PF00001">
    <property type="entry name" value="7tm_1"/>
    <property type="match status" value="1"/>
</dbReference>
<organism evidence="10 11">
    <name type="scientific">Ameca splendens</name>
    <dbReference type="NCBI Taxonomy" id="208324"/>
    <lineage>
        <taxon>Eukaryota</taxon>
        <taxon>Metazoa</taxon>
        <taxon>Chordata</taxon>
        <taxon>Craniata</taxon>
        <taxon>Vertebrata</taxon>
        <taxon>Euteleostomi</taxon>
        <taxon>Actinopterygii</taxon>
        <taxon>Neopterygii</taxon>
        <taxon>Teleostei</taxon>
        <taxon>Neoteleostei</taxon>
        <taxon>Acanthomorphata</taxon>
        <taxon>Ovalentaria</taxon>
        <taxon>Atherinomorphae</taxon>
        <taxon>Cyprinodontiformes</taxon>
        <taxon>Goodeidae</taxon>
        <taxon>Ameca</taxon>
    </lineage>
</organism>
<comment type="subcellular location">
    <subcellularLocation>
        <location evidence="1">Membrane</location>
    </subcellularLocation>
</comment>
<dbReference type="Gene3D" id="1.20.1070.10">
    <property type="entry name" value="Rhodopsin 7-helix transmembrane proteins"/>
    <property type="match status" value="1"/>
</dbReference>
<feature type="transmembrane region" description="Helical" evidence="8">
    <location>
        <begin position="182"/>
        <end position="204"/>
    </location>
</feature>
<evidence type="ECO:0000256" key="8">
    <source>
        <dbReference type="SAM" id="Phobius"/>
    </source>
</evidence>
<evidence type="ECO:0000256" key="4">
    <source>
        <dbReference type="ARBA" id="ARBA00023040"/>
    </source>
</evidence>
<dbReference type="InterPro" id="IPR050119">
    <property type="entry name" value="CCR1-9-like"/>
</dbReference>
<proteinExistence type="predicted"/>
<reference evidence="10 11" key="1">
    <citation type="submission" date="2021-06" db="EMBL/GenBank/DDBJ databases">
        <authorList>
            <person name="Palmer J.M."/>
        </authorList>
    </citation>
    <scope>NUCLEOTIDE SEQUENCE [LARGE SCALE GENOMIC DNA]</scope>
    <source>
        <strain evidence="10 11">AS_MEX2019</strain>
        <tissue evidence="10">Muscle</tissue>
    </source>
</reference>
<keyword evidence="6" id="KW-0675">Receptor</keyword>
<evidence type="ECO:0000256" key="5">
    <source>
        <dbReference type="ARBA" id="ARBA00023136"/>
    </source>
</evidence>
<evidence type="ECO:0000256" key="3">
    <source>
        <dbReference type="ARBA" id="ARBA00022989"/>
    </source>
</evidence>
<evidence type="ECO:0000256" key="6">
    <source>
        <dbReference type="ARBA" id="ARBA00023170"/>
    </source>
</evidence>
<dbReference type="PANTHER" id="PTHR10489:SF946">
    <property type="entry name" value="LEUKOTRIENE B4 RECEPTOR 1-LIKE"/>
    <property type="match status" value="1"/>
</dbReference>
<sequence length="318" mass="35526">MIELHFTVVPSNFSSSDLPSPSWNSNGLIPAVVLSLCFILGIPGNIAVILLKPNWQNMSSLSQSLMLNLAISDLLCLLTLPLWIYTLLHSWTFGVGTCKLLSGLVYCSVQGSQMTVFAMSIQRYVVVVHRKSCKQVRKGVLLGLIWLVAVILSIPTLVVRQLKKEQKWTHCQPKYSSDAQRVAVLLTEATVGLACISLVAFAYINLHRKVSHGAFFNNRQTTRLISSITFCFCVLWVPYHTTNVLGVAAICLKNDFLFTFCKFTWNITGALSFVNSCINPFLYTFTSKKVCIVCFKKEPLQLDSRNHQTPDIITISEP</sequence>
<feature type="transmembrane region" description="Helical" evidence="8">
    <location>
        <begin position="140"/>
        <end position="162"/>
    </location>
</feature>
<feature type="domain" description="G-protein coupled receptors family 1 profile" evidence="9">
    <location>
        <begin position="44"/>
        <end position="283"/>
    </location>
</feature>
<keyword evidence="3 8" id="KW-1133">Transmembrane helix</keyword>
<protein>
    <recommendedName>
        <fullName evidence="9">G-protein coupled receptors family 1 profile domain-containing protein</fullName>
    </recommendedName>
</protein>
<evidence type="ECO:0000256" key="1">
    <source>
        <dbReference type="ARBA" id="ARBA00004370"/>
    </source>
</evidence>
<accession>A0ABV1A0E8</accession>
<dbReference type="Proteomes" id="UP001469553">
    <property type="component" value="Unassembled WGS sequence"/>
</dbReference>
<feature type="transmembrane region" description="Helical" evidence="8">
    <location>
        <begin position="65"/>
        <end position="88"/>
    </location>
</feature>
<evidence type="ECO:0000259" key="9">
    <source>
        <dbReference type="PROSITE" id="PS50262"/>
    </source>
</evidence>
<evidence type="ECO:0000256" key="2">
    <source>
        <dbReference type="ARBA" id="ARBA00022692"/>
    </source>
</evidence>
<gene>
    <name evidence="10" type="ORF">AMECASPLE_022775</name>
</gene>
<comment type="caution">
    <text evidence="10">The sequence shown here is derived from an EMBL/GenBank/DDBJ whole genome shotgun (WGS) entry which is preliminary data.</text>
</comment>
<feature type="transmembrane region" description="Helical" evidence="8">
    <location>
        <begin position="28"/>
        <end position="53"/>
    </location>
</feature>
<evidence type="ECO:0000313" key="10">
    <source>
        <dbReference type="EMBL" id="MEQ2311670.1"/>
    </source>
</evidence>
<dbReference type="SUPFAM" id="SSF81321">
    <property type="entry name" value="Family A G protein-coupled receptor-like"/>
    <property type="match status" value="1"/>
</dbReference>
<dbReference type="InterPro" id="IPR017452">
    <property type="entry name" value="GPCR_Rhodpsn_7TM"/>
</dbReference>
<keyword evidence="5 8" id="KW-0472">Membrane</keyword>
<dbReference type="PANTHER" id="PTHR10489">
    <property type="entry name" value="CELL ADHESION MOLECULE"/>
    <property type="match status" value="1"/>
</dbReference>
<dbReference type="PRINTS" id="PR00237">
    <property type="entry name" value="GPCRRHODOPSN"/>
</dbReference>
<evidence type="ECO:0000313" key="11">
    <source>
        <dbReference type="Proteomes" id="UP001469553"/>
    </source>
</evidence>
<keyword evidence="4" id="KW-0297">G-protein coupled receptor</keyword>